<dbReference type="GO" id="GO:0003677">
    <property type="term" value="F:DNA binding"/>
    <property type="evidence" value="ECO:0007669"/>
    <property type="project" value="InterPro"/>
</dbReference>
<dbReference type="GO" id="GO:0006402">
    <property type="term" value="P:mRNA catabolic process"/>
    <property type="evidence" value="ECO:0007669"/>
    <property type="project" value="TreeGrafter"/>
</dbReference>
<comment type="caution">
    <text evidence="3">The sequence shown here is derived from an EMBL/GenBank/DDBJ whole genome shotgun (WGS) entry which is preliminary data.</text>
</comment>
<gene>
    <name evidence="3" type="ORF">A5802_000208</name>
</gene>
<reference evidence="3 4" key="1">
    <citation type="submission" date="2017-05" db="EMBL/GenBank/DDBJ databases">
        <title>The Genome Sequence of Enterococcus mundtii 6B1_DIV0119.</title>
        <authorList>
            <consortium name="The Broad Institute Genomics Platform"/>
            <consortium name="The Broad Institute Genomic Center for Infectious Diseases"/>
            <person name="Earl A."/>
            <person name="Manson A."/>
            <person name="Schwartman J."/>
            <person name="Gilmore M."/>
            <person name="Abouelleil A."/>
            <person name="Cao P."/>
            <person name="Chapman S."/>
            <person name="Cusick C."/>
            <person name="Shea T."/>
            <person name="Young S."/>
            <person name="Neafsey D."/>
            <person name="Nusbaum C."/>
            <person name="Birren B."/>
        </authorList>
    </citation>
    <scope>NUCLEOTIDE SEQUENCE [LARGE SCALE GENOMIC DNA]</scope>
    <source>
        <strain evidence="3 4">6B1_DIV0119</strain>
    </source>
</reference>
<dbReference type="Pfam" id="PF02452">
    <property type="entry name" value="PemK_toxin"/>
    <property type="match status" value="1"/>
</dbReference>
<dbReference type="GO" id="GO:0004521">
    <property type="term" value="F:RNA endonuclease activity"/>
    <property type="evidence" value="ECO:0007669"/>
    <property type="project" value="TreeGrafter"/>
</dbReference>
<organism evidence="3 4">
    <name type="scientific">Enterococcus mundtii</name>
    <dbReference type="NCBI Taxonomy" id="53346"/>
    <lineage>
        <taxon>Bacteria</taxon>
        <taxon>Bacillati</taxon>
        <taxon>Bacillota</taxon>
        <taxon>Bacilli</taxon>
        <taxon>Lactobacillales</taxon>
        <taxon>Enterococcaceae</taxon>
        <taxon>Enterococcus</taxon>
    </lineage>
</organism>
<dbReference type="InterPro" id="IPR011067">
    <property type="entry name" value="Plasmid_toxin/cell-grow_inhib"/>
</dbReference>
<comment type="similarity">
    <text evidence="1">Belongs to the PemK/MazF family.</text>
</comment>
<proteinExistence type="inferred from homology"/>
<sequence>MDYPKQKDIVWLDFDPARGKEIQKRRPGLVVSKNNFNQYTGFCLICPITSTERKFDTYIKIKEPQIISGQVVTHQLRSIDYTARNIIKIEQCDILTWVDVLEVLDMFL</sequence>
<dbReference type="PANTHER" id="PTHR33988:SF3">
    <property type="entry name" value="ENDORIBONUCLEASE TOXIN CHPB-RELATED"/>
    <property type="match status" value="1"/>
</dbReference>
<dbReference type="InterPro" id="IPR003477">
    <property type="entry name" value="PemK-like"/>
</dbReference>
<dbReference type="AlphaFoldDB" id="A0A1A6G9F7"/>
<evidence type="ECO:0000256" key="2">
    <source>
        <dbReference type="ARBA" id="ARBA00022649"/>
    </source>
</evidence>
<evidence type="ECO:0000313" key="4">
    <source>
        <dbReference type="Proteomes" id="UP000195024"/>
    </source>
</evidence>
<dbReference type="Proteomes" id="UP000195024">
    <property type="component" value="Unassembled WGS sequence"/>
</dbReference>
<dbReference type="RefSeq" id="WP_019722487.1">
    <property type="nucleotide sequence ID" value="NZ_JAAAJW010000017.1"/>
</dbReference>
<keyword evidence="2" id="KW-1277">Toxin-antitoxin system</keyword>
<name>A0A1A6G9F7_ENTMU</name>
<evidence type="ECO:0000256" key="1">
    <source>
        <dbReference type="ARBA" id="ARBA00007521"/>
    </source>
</evidence>
<evidence type="ECO:0000313" key="3">
    <source>
        <dbReference type="EMBL" id="OTP26497.1"/>
    </source>
</evidence>
<dbReference type="Gene3D" id="2.30.30.110">
    <property type="match status" value="1"/>
</dbReference>
<dbReference type="EMBL" id="NGMS01000001">
    <property type="protein sequence ID" value="OTP26497.1"/>
    <property type="molecule type" value="Genomic_DNA"/>
</dbReference>
<dbReference type="GO" id="GO:0016075">
    <property type="term" value="P:rRNA catabolic process"/>
    <property type="evidence" value="ECO:0007669"/>
    <property type="project" value="TreeGrafter"/>
</dbReference>
<dbReference type="SUPFAM" id="SSF50118">
    <property type="entry name" value="Cell growth inhibitor/plasmid maintenance toxic component"/>
    <property type="match status" value="1"/>
</dbReference>
<evidence type="ECO:0008006" key="5">
    <source>
        <dbReference type="Google" id="ProtNLM"/>
    </source>
</evidence>
<accession>A0A1A6G9F7</accession>
<dbReference type="PANTHER" id="PTHR33988">
    <property type="entry name" value="ENDORIBONUCLEASE MAZF-RELATED"/>
    <property type="match status" value="1"/>
</dbReference>
<protein>
    <recommendedName>
        <fullName evidence="5">Type II toxin-antitoxin system PemK/MazF family toxin</fullName>
    </recommendedName>
</protein>